<evidence type="ECO:0000256" key="3">
    <source>
        <dbReference type="ARBA" id="ARBA00022840"/>
    </source>
</evidence>
<dbReference type="PROSITE" id="PS00211">
    <property type="entry name" value="ABC_TRANSPORTER_1"/>
    <property type="match status" value="1"/>
</dbReference>
<keyword evidence="2" id="KW-0547">Nucleotide-binding</keyword>
<reference evidence="5 6" key="1">
    <citation type="submission" date="2018-04" db="EMBL/GenBank/DDBJ databases">
        <title>Bacteria isolated from cave deposits of Manipur.</title>
        <authorList>
            <person name="Sahoo D."/>
            <person name="Sarangthem I."/>
            <person name="Nandeibam J."/>
        </authorList>
    </citation>
    <scope>NUCLEOTIDE SEQUENCE [LARGE SCALE GENOMIC DNA]</scope>
    <source>
        <strain evidence="6">mrc11</strain>
    </source>
</reference>
<dbReference type="InterPro" id="IPR003593">
    <property type="entry name" value="AAA+_ATPase"/>
</dbReference>
<evidence type="ECO:0000313" key="5">
    <source>
        <dbReference type="EMBL" id="RAM36714.1"/>
    </source>
</evidence>
<dbReference type="AlphaFoldDB" id="A0A328HEY4"/>
<dbReference type="PANTHER" id="PTHR42788">
    <property type="entry name" value="TAURINE IMPORT ATP-BINDING PROTEIN-RELATED"/>
    <property type="match status" value="1"/>
</dbReference>
<evidence type="ECO:0000256" key="2">
    <source>
        <dbReference type="ARBA" id="ARBA00022741"/>
    </source>
</evidence>
<comment type="caution">
    <text evidence="5">The sequence shown here is derived from an EMBL/GenBank/DDBJ whole genome shotgun (WGS) entry which is preliminary data.</text>
</comment>
<sequence>MRMSINDVSVTFTRAGSTVEALKDINLSLHEGEFVALLGPSGCGKSTLLTCLGGLMTPTKGEIIVGESVVENPDPRRAAFVFQDYSLLPWKNILDNVGVGLRFAGVGKQERRERSQELLEMMGLSQWGESHPGQLSGGMQQRVAVARALAMDPSILLMDEPFGALDEQTRRSLGESISTVLTENKQTVVLVTHSLDEAIYWADRVIVMSARPGRIMAEVQIRQPRPRPLEFIAQEDFAQLRSQLFLMLNEAMGHDQQAVSLETQGA</sequence>
<dbReference type="SMART" id="SM00382">
    <property type="entry name" value="AAA"/>
    <property type="match status" value="1"/>
</dbReference>
<evidence type="ECO:0000256" key="1">
    <source>
        <dbReference type="ARBA" id="ARBA00022448"/>
    </source>
</evidence>
<dbReference type="PANTHER" id="PTHR42788:SF13">
    <property type="entry name" value="ALIPHATIC SULFONATES IMPORT ATP-BINDING PROTEIN SSUB"/>
    <property type="match status" value="1"/>
</dbReference>
<dbReference type="InterPro" id="IPR050166">
    <property type="entry name" value="ABC_transporter_ATP-bind"/>
</dbReference>
<dbReference type="EMBL" id="QLNP01000088">
    <property type="protein sequence ID" value="RAM36714.1"/>
    <property type="molecule type" value="Genomic_DNA"/>
</dbReference>
<dbReference type="InterPro" id="IPR027417">
    <property type="entry name" value="P-loop_NTPase"/>
</dbReference>
<keyword evidence="1" id="KW-0813">Transport</keyword>
<dbReference type="InterPro" id="IPR017871">
    <property type="entry name" value="ABC_transporter-like_CS"/>
</dbReference>
<proteinExistence type="predicted"/>
<dbReference type="SUPFAM" id="SSF52540">
    <property type="entry name" value="P-loop containing nucleoside triphosphate hydrolases"/>
    <property type="match status" value="1"/>
</dbReference>
<evidence type="ECO:0000313" key="6">
    <source>
        <dbReference type="Proteomes" id="UP000249166"/>
    </source>
</evidence>
<gene>
    <name evidence="5" type="ORF">DBZ45_13805</name>
</gene>
<organism evidence="5 6">
    <name type="scientific">Arthrobacter globiformis</name>
    <dbReference type="NCBI Taxonomy" id="1665"/>
    <lineage>
        <taxon>Bacteria</taxon>
        <taxon>Bacillati</taxon>
        <taxon>Actinomycetota</taxon>
        <taxon>Actinomycetes</taxon>
        <taxon>Micrococcales</taxon>
        <taxon>Micrococcaceae</taxon>
        <taxon>Arthrobacter</taxon>
    </lineage>
</organism>
<dbReference type="InterPro" id="IPR003439">
    <property type="entry name" value="ABC_transporter-like_ATP-bd"/>
</dbReference>
<keyword evidence="3 5" id="KW-0067">ATP-binding</keyword>
<dbReference type="OrthoDB" id="8773773at2"/>
<dbReference type="GO" id="GO:0005524">
    <property type="term" value="F:ATP binding"/>
    <property type="evidence" value="ECO:0007669"/>
    <property type="project" value="UniProtKB-KW"/>
</dbReference>
<dbReference type="PROSITE" id="PS50893">
    <property type="entry name" value="ABC_TRANSPORTER_2"/>
    <property type="match status" value="1"/>
</dbReference>
<dbReference type="Pfam" id="PF00005">
    <property type="entry name" value="ABC_tran"/>
    <property type="match status" value="1"/>
</dbReference>
<dbReference type="Gene3D" id="3.40.50.300">
    <property type="entry name" value="P-loop containing nucleotide triphosphate hydrolases"/>
    <property type="match status" value="1"/>
</dbReference>
<feature type="domain" description="ABC transporter" evidence="4">
    <location>
        <begin position="5"/>
        <end position="235"/>
    </location>
</feature>
<dbReference type="CDD" id="cd03293">
    <property type="entry name" value="ABC_NrtD_SsuB_transporters"/>
    <property type="match status" value="1"/>
</dbReference>
<dbReference type="Proteomes" id="UP000249166">
    <property type="component" value="Unassembled WGS sequence"/>
</dbReference>
<name>A0A328HEY4_ARTGO</name>
<dbReference type="GO" id="GO:0016887">
    <property type="term" value="F:ATP hydrolysis activity"/>
    <property type="evidence" value="ECO:0007669"/>
    <property type="project" value="InterPro"/>
</dbReference>
<protein>
    <submittedName>
        <fullName evidence="5">Nitrate ABC transporter ATP-binding protein</fullName>
    </submittedName>
</protein>
<evidence type="ECO:0000259" key="4">
    <source>
        <dbReference type="PROSITE" id="PS50893"/>
    </source>
</evidence>
<accession>A0A328HEY4</accession>